<dbReference type="GO" id="GO:0003729">
    <property type="term" value="F:mRNA binding"/>
    <property type="evidence" value="ECO:0007669"/>
    <property type="project" value="TreeGrafter"/>
</dbReference>
<dbReference type="InterPro" id="IPR041686">
    <property type="entry name" value="Znf-CCCH_3"/>
</dbReference>
<feature type="compositionally biased region" description="Basic and acidic residues" evidence="2">
    <location>
        <begin position="338"/>
        <end position="351"/>
    </location>
</feature>
<dbReference type="Proteomes" id="UP000729402">
    <property type="component" value="Unassembled WGS sequence"/>
</dbReference>
<gene>
    <name evidence="4" type="ORF">GUJ93_ZPchr0005g14921</name>
</gene>
<organism evidence="4 5">
    <name type="scientific">Zizania palustris</name>
    <name type="common">Northern wild rice</name>
    <dbReference type="NCBI Taxonomy" id="103762"/>
    <lineage>
        <taxon>Eukaryota</taxon>
        <taxon>Viridiplantae</taxon>
        <taxon>Streptophyta</taxon>
        <taxon>Embryophyta</taxon>
        <taxon>Tracheophyta</taxon>
        <taxon>Spermatophyta</taxon>
        <taxon>Magnoliopsida</taxon>
        <taxon>Liliopsida</taxon>
        <taxon>Poales</taxon>
        <taxon>Poaceae</taxon>
        <taxon>BOP clade</taxon>
        <taxon>Oryzoideae</taxon>
        <taxon>Oryzeae</taxon>
        <taxon>Zizaniinae</taxon>
        <taxon>Zizania</taxon>
    </lineage>
</organism>
<dbReference type="GO" id="GO:0008270">
    <property type="term" value="F:zinc ion binding"/>
    <property type="evidence" value="ECO:0007669"/>
    <property type="project" value="UniProtKB-KW"/>
</dbReference>
<feature type="zinc finger region" description="C3H1-type" evidence="1">
    <location>
        <begin position="16"/>
        <end position="45"/>
    </location>
</feature>
<feature type="domain" description="C3H1-type" evidence="3">
    <location>
        <begin position="95"/>
        <end position="121"/>
    </location>
</feature>
<dbReference type="PANTHER" id="PTHR15725:SF22">
    <property type="entry name" value="ZINC FINGER CCCH DOMAIN-CONTAINING PROTEIN 34"/>
    <property type="match status" value="1"/>
</dbReference>
<feature type="region of interest" description="Disordered" evidence="2">
    <location>
        <begin position="332"/>
        <end position="351"/>
    </location>
</feature>
<feature type="region of interest" description="Disordered" evidence="2">
    <location>
        <begin position="395"/>
        <end position="415"/>
    </location>
</feature>
<keyword evidence="1" id="KW-0862">Zinc</keyword>
<dbReference type="PROSITE" id="PS50103">
    <property type="entry name" value="ZF_C3H1"/>
    <property type="match status" value="3"/>
</dbReference>
<feature type="zinc finger region" description="C3H1-type" evidence="1">
    <location>
        <begin position="47"/>
        <end position="73"/>
    </location>
</feature>
<accession>A0A8J5SR74</accession>
<name>A0A8J5SR74_ZIZPA</name>
<feature type="domain" description="C3H1-type" evidence="3">
    <location>
        <begin position="16"/>
        <end position="45"/>
    </location>
</feature>
<dbReference type="InterPro" id="IPR000571">
    <property type="entry name" value="Znf_CCCH"/>
</dbReference>
<keyword evidence="5" id="KW-1185">Reference proteome</keyword>
<dbReference type="OrthoDB" id="5395350at2759"/>
<proteinExistence type="predicted"/>
<feature type="region of interest" description="Disordered" evidence="2">
    <location>
        <begin position="185"/>
        <end position="206"/>
    </location>
</feature>
<evidence type="ECO:0000259" key="3">
    <source>
        <dbReference type="PROSITE" id="PS50103"/>
    </source>
</evidence>
<comment type="caution">
    <text evidence="4">The sequence shown here is derived from an EMBL/GenBank/DDBJ whole genome shotgun (WGS) entry which is preliminary data.</text>
</comment>
<keyword evidence="1" id="KW-0863">Zinc-finger</keyword>
<keyword evidence="1" id="KW-0479">Metal-binding</keyword>
<sequence>MVAAASAVEGEDPRRRRGDTDCVFFLASPFACTKRSKCEYRHAEGARFNRRNCWYWFQGNCVNPSCTFRHPSLENFNRTKSIADPVSSYCSTSVKAANPCYFYYNSHCSKGDKCPFFHEPLTSNDVGDEIVEESKEALANTCQDTSCHIKEAHVSSNPEFDEAKAVSSAFETSTDMGEYMKYSTVSDQSSGDSMMDHTEQDERRDSSHGFDVLVDDCLSYKSDLEHQLAKERVDKVLNAEYDVGDPVQYDMYYHDSEYYNYEQEWCAFDDRHGCAYLGHTVGVQEHESEITLGHIPQTIEVTSDGYDRRFFDSRKFTSSVADTGFVHQHTQFRHISKRKPENRKGAKGKKDCIKRSLSLEPKNGPQQIESTSTHHKNSCLMGECPRPAVRSTFRQKKRRRGKQCHVPSARSSEHPAADFTVPKTLAQIKEKKCKSNSSFSHPTSCIPRSFTDNFEGPKSLSELLKTKGRTFVGK</sequence>
<evidence type="ECO:0000313" key="4">
    <source>
        <dbReference type="EMBL" id="KAG8067328.1"/>
    </source>
</evidence>
<reference evidence="4" key="2">
    <citation type="submission" date="2021-02" db="EMBL/GenBank/DDBJ databases">
        <authorList>
            <person name="Kimball J.A."/>
            <person name="Haas M.W."/>
            <person name="Macchietto M."/>
            <person name="Kono T."/>
            <person name="Duquette J."/>
            <person name="Shao M."/>
        </authorList>
    </citation>
    <scope>NUCLEOTIDE SEQUENCE</scope>
    <source>
        <tissue evidence="4">Fresh leaf tissue</tissue>
    </source>
</reference>
<feature type="domain" description="C3H1-type" evidence="3">
    <location>
        <begin position="47"/>
        <end position="73"/>
    </location>
</feature>
<dbReference type="PANTHER" id="PTHR15725">
    <property type="entry name" value="ZN-FINGER, C-X8-C-X5-C-X3-H TYPE-CONTAINING"/>
    <property type="match status" value="1"/>
</dbReference>
<evidence type="ECO:0000256" key="2">
    <source>
        <dbReference type="SAM" id="MobiDB-lite"/>
    </source>
</evidence>
<feature type="zinc finger region" description="C3H1-type" evidence="1">
    <location>
        <begin position="95"/>
        <end position="121"/>
    </location>
</feature>
<dbReference type="SMART" id="SM00356">
    <property type="entry name" value="ZnF_C3H1"/>
    <property type="match status" value="3"/>
</dbReference>
<dbReference type="Pfam" id="PF15663">
    <property type="entry name" value="zf-CCCH_3"/>
    <property type="match status" value="1"/>
</dbReference>
<reference evidence="4" key="1">
    <citation type="journal article" date="2021" name="bioRxiv">
        <title>Whole Genome Assembly and Annotation of Northern Wild Rice, Zizania palustris L., Supports a Whole Genome Duplication in the Zizania Genus.</title>
        <authorList>
            <person name="Haas M."/>
            <person name="Kono T."/>
            <person name="Macchietto M."/>
            <person name="Millas R."/>
            <person name="McGilp L."/>
            <person name="Shao M."/>
            <person name="Duquette J."/>
            <person name="Hirsch C.N."/>
            <person name="Kimball J."/>
        </authorList>
    </citation>
    <scope>NUCLEOTIDE SEQUENCE</scope>
    <source>
        <tissue evidence="4">Fresh leaf tissue</tissue>
    </source>
</reference>
<dbReference type="AlphaFoldDB" id="A0A8J5SR74"/>
<dbReference type="EMBL" id="JAAALK010000284">
    <property type="protein sequence ID" value="KAG8067328.1"/>
    <property type="molecule type" value="Genomic_DNA"/>
</dbReference>
<evidence type="ECO:0000313" key="5">
    <source>
        <dbReference type="Proteomes" id="UP000729402"/>
    </source>
</evidence>
<feature type="region of interest" description="Disordered" evidence="2">
    <location>
        <begin position="360"/>
        <end position="383"/>
    </location>
</feature>
<evidence type="ECO:0000256" key="1">
    <source>
        <dbReference type="PROSITE-ProRule" id="PRU00723"/>
    </source>
</evidence>
<dbReference type="Pfam" id="PF14608">
    <property type="entry name" value="zf-CCCH_2"/>
    <property type="match status" value="1"/>
</dbReference>
<protein>
    <recommendedName>
        <fullName evidence="3">C3H1-type domain-containing protein</fullName>
    </recommendedName>
</protein>
<feature type="compositionally biased region" description="Basic and acidic residues" evidence="2">
    <location>
        <begin position="194"/>
        <end position="206"/>
    </location>
</feature>